<proteinExistence type="inferred from homology"/>
<sequence>MDFSLPAHVEEFRDELRTWLAEHLTDDIVAASKHIGDDPAAFEIVRDWNLTMADAGWGAVSWPEEYGGRGAGPLEQLVYVEETVRARAPLPVNIIGLNNIGPAIMHYGTPEQKRTLLPRMVRADDIWCQGMSEPDSGSDLASLRTRALRVGEEYVVTGQKIWTSLAQRAHWCQLFVRTDPAAPKHQGISCLIVNMRRPGIKVRPLTTLTGEAEFAEIFLDEVRVPRTALLGPVHQGWQVATTTLGHERANAARLYSELQVRLDDLVVDLDETGGDGDAPLDDPNTLHRLGEVAVRIAFLEDLCRRAVSAAMAGSDAIGSASLAKTVWGELGQDLATLGFDVLGPHAAGGKWAKMRLAARALTIAGGTTQINKNITATRALGLPHR</sequence>
<gene>
    <name evidence="10" type="ORF">OG563_05020</name>
</gene>
<dbReference type="InterPro" id="IPR036250">
    <property type="entry name" value="AcylCo_DH-like_C"/>
</dbReference>
<dbReference type="Proteomes" id="UP001432062">
    <property type="component" value="Chromosome"/>
</dbReference>
<dbReference type="InterPro" id="IPR046373">
    <property type="entry name" value="Acyl-CoA_Oxase/DH_mid-dom_sf"/>
</dbReference>
<feature type="domain" description="Acyl-CoA dehydrogenase/oxidase N-terminal" evidence="9">
    <location>
        <begin position="10"/>
        <end position="122"/>
    </location>
</feature>
<evidence type="ECO:0000256" key="3">
    <source>
        <dbReference type="ARBA" id="ARBA00022630"/>
    </source>
</evidence>
<dbReference type="InterPro" id="IPR009075">
    <property type="entry name" value="AcylCo_DH/oxidase_C"/>
</dbReference>
<dbReference type="InterPro" id="IPR037069">
    <property type="entry name" value="AcylCoA_DH/ox_N_sf"/>
</dbReference>
<dbReference type="RefSeq" id="WP_329411696.1">
    <property type="nucleotide sequence ID" value="NZ_CP109441.1"/>
</dbReference>
<dbReference type="PANTHER" id="PTHR43292:SF3">
    <property type="entry name" value="ACYL-COA DEHYDROGENASE FADE29"/>
    <property type="match status" value="1"/>
</dbReference>
<dbReference type="SUPFAM" id="SSF56645">
    <property type="entry name" value="Acyl-CoA dehydrogenase NM domain-like"/>
    <property type="match status" value="1"/>
</dbReference>
<dbReference type="Pfam" id="PF02770">
    <property type="entry name" value="Acyl-CoA_dh_M"/>
    <property type="match status" value="1"/>
</dbReference>
<evidence type="ECO:0000256" key="1">
    <source>
        <dbReference type="ARBA" id="ARBA00001974"/>
    </source>
</evidence>
<organism evidence="10 11">
    <name type="scientific">Nocardia vinacea</name>
    <dbReference type="NCBI Taxonomy" id="96468"/>
    <lineage>
        <taxon>Bacteria</taxon>
        <taxon>Bacillati</taxon>
        <taxon>Actinomycetota</taxon>
        <taxon>Actinomycetes</taxon>
        <taxon>Mycobacteriales</taxon>
        <taxon>Nocardiaceae</taxon>
        <taxon>Nocardia</taxon>
    </lineage>
</organism>
<accession>A0ABZ1Z0E6</accession>
<dbReference type="PANTHER" id="PTHR43292">
    <property type="entry name" value="ACYL-COA DEHYDROGENASE"/>
    <property type="match status" value="1"/>
</dbReference>
<evidence type="ECO:0000259" key="7">
    <source>
        <dbReference type="Pfam" id="PF00441"/>
    </source>
</evidence>
<evidence type="ECO:0000259" key="9">
    <source>
        <dbReference type="Pfam" id="PF02771"/>
    </source>
</evidence>
<feature type="domain" description="Acyl-CoA dehydrogenase/oxidase C-terminal" evidence="7">
    <location>
        <begin position="235"/>
        <end position="379"/>
    </location>
</feature>
<evidence type="ECO:0000259" key="8">
    <source>
        <dbReference type="Pfam" id="PF02770"/>
    </source>
</evidence>
<dbReference type="InterPro" id="IPR013786">
    <property type="entry name" value="AcylCoA_DH/ox_N"/>
</dbReference>
<reference evidence="10" key="1">
    <citation type="submission" date="2022-10" db="EMBL/GenBank/DDBJ databases">
        <title>The complete genomes of actinobacterial strains from the NBC collection.</title>
        <authorList>
            <person name="Joergensen T.S."/>
            <person name="Alvarez Arevalo M."/>
            <person name="Sterndorff E.B."/>
            <person name="Faurdal D."/>
            <person name="Vuksanovic O."/>
            <person name="Mourched A.-S."/>
            <person name="Charusanti P."/>
            <person name="Shaw S."/>
            <person name="Blin K."/>
            <person name="Weber T."/>
        </authorList>
    </citation>
    <scope>NUCLEOTIDE SEQUENCE</scope>
    <source>
        <strain evidence="10">NBC_01482</strain>
    </source>
</reference>
<evidence type="ECO:0000313" key="11">
    <source>
        <dbReference type="Proteomes" id="UP001432062"/>
    </source>
</evidence>
<dbReference type="InterPro" id="IPR006091">
    <property type="entry name" value="Acyl-CoA_Oxase/DH_mid-dom"/>
</dbReference>
<feature type="domain" description="Acyl-CoA oxidase/dehydrogenase middle" evidence="8">
    <location>
        <begin position="128"/>
        <end position="221"/>
    </location>
</feature>
<keyword evidence="11" id="KW-1185">Reference proteome</keyword>
<name>A0ABZ1Z0E6_9NOCA</name>
<comment type="cofactor">
    <cofactor evidence="1 6">
        <name>FAD</name>
        <dbReference type="ChEBI" id="CHEBI:57692"/>
    </cofactor>
</comment>
<dbReference type="PROSITE" id="PS00072">
    <property type="entry name" value="ACYL_COA_DH_1"/>
    <property type="match status" value="1"/>
</dbReference>
<dbReference type="Pfam" id="PF02771">
    <property type="entry name" value="Acyl-CoA_dh_N"/>
    <property type="match status" value="1"/>
</dbReference>
<protein>
    <submittedName>
        <fullName evidence="10">Acyl-CoA dehydrogenase family protein</fullName>
    </submittedName>
</protein>
<evidence type="ECO:0000256" key="5">
    <source>
        <dbReference type="ARBA" id="ARBA00023002"/>
    </source>
</evidence>
<keyword evidence="4 6" id="KW-0274">FAD</keyword>
<dbReference type="InterPro" id="IPR006089">
    <property type="entry name" value="Acyl-CoA_DH_CS"/>
</dbReference>
<evidence type="ECO:0000256" key="4">
    <source>
        <dbReference type="ARBA" id="ARBA00022827"/>
    </source>
</evidence>
<dbReference type="Gene3D" id="2.40.110.10">
    <property type="entry name" value="Butyryl-CoA Dehydrogenase, subunit A, domain 2"/>
    <property type="match status" value="1"/>
</dbReference>
<dbReference type="InterPro" id="IPR009100">
    <property type="entry name" value="AcylCoA_DH/oxidase_NM_dom_sf"/>
</dbReference>
<dbReference type="Gene3D" id="1.10.540.10">
    <property type="entry name" value="Acyl-CoA dehydrogenase/oxidase, N-terminal domain"/>
    <property type="match status" value="1"/>
</dbReference>
<dbReference type="Pfam" id="PF00441">
    <property type="entry name" value="Acyl-CoA_dh_1"/>
    <property type="match status" value="1"/>
</dbReference>
<evidence type="ECO:0000313" key="10">
    <source>
        <dbReference type="EMBL" id="WUV47602.1"/>
    </source>
</evidence>
<dbReference type="EMBL" id="CP109441">
    <property type="protein sequence ID" value="WUV47602.1"/>
    <property type="molecule type" value="Genomic_DNA"/>
</dbReference>
<evidence type="ECO:0000256" key="6">
    <source>
        <dbReference type="RuleBase" id="RU362125"/>
    </source>
</evidence>
<keyword evidence="3 6" id="KW-0285">Flavoprotein</keyword>
<dbReference type="Gene3D" id="1.20.140.10">
    <property type="entry name" value="Butyryl-CoA Dehydrogenase, subunit A, domain 3"/>
    <property type="match status" value="1"/>
</dbReference>
<evidence type="ECO:0000256" key="2">
    <source>
        <dbReference type="ARBA" id="ARBA00009347"/>
    </source>
</evidence>
<dbReference type="SUPFAM" id="SSF47203">
    <property type="entry name" value="Acyl-CoA dehydrogenase C-terminal domain-like"/>
    <property type="match status" value="1"/>
</dbReference>
<keyword evidence="5 6" id="KW-0560">Oxidoreductase</keyword>
<comment type="similarity">
    <text evidence="2 6">Belongs to the acyl-CoA dehydrogenase family.</text>
</comment>
<dbReference type="InterPro" id="IPR052161">
    <property type="entry name" value="Mycobact_Acyl-CoA_DH"/>
</dbReference>